<evidence type="ECO:0000313" key="2">
    <source>
        <dbReference type="EMBL" id="KEQ19103.1"/>
    </source>
</evidence>
<dbReference type="InterPro" id="IPR001279">
    <property type="entry name" value="Metallo-B-lactamas"/>
</dbReference>
<feature type="domain" description="Metallo-beta-lactamase" evidence="1">
    <location>
        <begin position="22"/>
        <end position="196"/>
    </location>
</feature>
<dbReference type="PANTHER" id="PTHR23131">
    <property type="entry name" value="ENDORIBONUCLEASE LACTB2"/>
    <property type="match status" value="1"/>
</dbReference>
<dbReference type="EMBL" id="JOKH01000001">
    <property type="protein sequence ID" value="KEQ19103.1"/>
    <property type="molecule type" value="Genomic_DNA"/>
</dbReference>
<proteinExistence type="predicted"/>
<accession>A0A081NKY0</accession>
<name>A0A081NKY0_9GAMM</name>
<dbReference type="STRING" id="1137799.GZ78_03595"/>
<dbReference type="RefSeq" id="WP_034832753.1">
    <property type="nucleotide sequence ID" value="NZ_JOKH01000001.1"/>
</dbReference>
<keyword evidence="3" id="KW-1185">Reference proteome</keyword>
<reference evidence="2 3" key="1">
    <citation type="submission" date="2014-06" db="EMBL/GenBank/DDBJ databases">
        <title>Whole Genome Sequences of Three Symbiotic Endozoicomonas Bacteria.</title>
        <authorList>
            <person name="Neave M.J."/>
            <person name="Apprill A."/>
            <person name="Voolstra C.R."/>
        </authorList>
    </citation>
    <scope>NUCLEOTIDE SEQUENCE [LARGE SCALE GENOMIC DNA]</scope>
    <source>
        <strain evidence="2 3">DSM 25634</strain>
    </source>
</reference>
<organism evidence="2 3">
    <name type="scientific">Endozoicomonas numazuensis</name>
    <dbReference type="NCBI Taxonomy" id="1137799"/>
    <lineage>
        <taxon>Bacteria</taxon>
        <taxon>Pseudomonadati</taxon>
        <taxon>Pseudomonadota</taxon>
        <taxon>Gammaproteobacteria</taxon>
        <taxon>Oceanospirillales</taxon>
        <taxon>Endozoicomonadaceae</taxon>
        <taxon>Endozoicomonas</taxon>
    </lineage>
</organism>
<dbReference type="SMART" id="SM00849">
    <property type="entry name" value="Lactamase_B"/>
    <property type="match status" value="1"/>
</dbReference>
<comment type="caution">
    <text evidence="2">The sequence shown here is derived from an EMBL/GenBank/DDBJ whole genome shotgun (WGS) entry which is preliminary data.</text>
</comment>
<gene>
    <name evidence="2" type="ORF">GZ78_03595</name>
</gene>
<dbReference type="Gene3D" id="3.60.15.10">
    <property type="entry name" value="Ribonuclease Z/Hydroxyacylglutathione hydrolase-like"/>
    <property type="match status" value="1"/>
</dbReference>
<dbReference type="OrthoDB" id="9769598at2"/>
<dbReference type="InterPro" id="IPR036866">
    <property type="entry name" value="RibonucZ/Hydroxyglut_hydro"/>
</dbReference>
<dbReference type="InterPro" id="IPR050662">
    <property type="entry name" value="Sec-metab_biosynth-thioest"/>
</dbReference>
<dbReference type="AlphaFoldDB" id="A0A081NKY0"/>
<dbReference type="SUPFAM" id="SSF56281">
    <property type="entry name" value="Metallo-hydrolase/oxidoreductase"/>
    <property type="match status" value="1"/>
</dbReference>
<protein>
    <submittedName>
        <fullName evidence="2">Beta-lactamase</fullName>
    </submittedName>
</protein>
<evidence type="ECO:0000313" key="3">
    <source>
        <dbReference type="Proteomes" id="UP000028073"/>
    </source>
</evidence>
<dbReference type="Pfam" id="PF00753">
    <property type="entry name" value="Lactamase_B"/>
    <property type="match status" value="1"/>
</dbReference>
<evidence type="ECO:0000259" key="1">
    <source>
        <dbReference type="SMART" id="SM00849"/>
    </source>
</evidence>
<sequence length="267" mass="30269">MAVFERFEFQGVEAIRTGRQNHISGSFVNYRIGDTLIDCGPVNQWQWLKPFFEEKAVRQVLITHYHEDHSGNSLNFNQSFGIEPLAHDITVDQLRKGFSIPLAGRIFWGSVPKASAKILPAQIELEGGESILPIHVPGHCPDMHCYFMPDRGWMFTGDLYIAKVIKFMHKKESLPQQIEDIRAVLACDFDTVFCPHRGVVEQGKQAMQDKLDYLLELSSKAQLLQSQGKSLREITQALLGAEELASYVTRFAFSKRSLIEGCLQVEL</sequence>
<dbReference type="Proteomes" id="UP000028073">
    <property type="component" value="Unassembled WGS sequence"/>
</dbReference>
<dbReference type="eggNOG" id="COG0491">
    <property type="taxonomic scope" value="Bacteria"/>
</dbReference>